<dbReference type="AlphaFoldDB" id="A0A0U1NKW0"/>
<reference evidence="2 3" key="1">
    <citation type="submission" date="2015-04" db="EMBL/GenBank/DDBJ databases">
        <authorList>
            <person name="Syromyatnikov M.Y."/>
            <person name="Popov V.N."/>
        </authorList>
    </citation>
    <scope>NUCLEOTIDE SEQUENCE [LARGE SCALE GENOMIC DNA]</scope>
    <source>
        <strain evidence="2 3">CECT 5292</strain>
    </source>
</reference>
<proteinExistence type="predicted"/>
<dbReference type="OrthoDB" id="5296954at2"/>
<organism evidence="2 3">
    <name type="scientific">Nereida ignava</name>
    <dbReference type="NCBI Taxonomy" id="282199"/>
    <lineage>
        <taxon>Bacteria</taxon>
        <taxon>Pseudomonadati</taxon>
        <taxon>Pseudomonadota</taxon>
        <taxon>Alphaproteobacteria</taxon>
        <taxon>Rhodobacterales</taxon>
        <taxon>Roseobacteraceae</taxon>
        <taxon>Nereida</taxon>
    </lineage>
</organism>
<gene>
    <name evidence="2" type="ORF">NIG5292_01401</name>
</gene>
<sequence length="194" mass="21683">MNEFLFVLIGVVITLICVLLYVRFCTFRAQKPAEYDGLGPIMDIKDHLNGKIACEGVIYGPLGRVSSRFVAEFEAEWKGDSGVMREVFHYDSGSIQRREWRLQLDEGGVVRADADDLVGRGSGQQRGNALLLNYTIKLTPEAGGHALDVTDWMYLMQNGTIINRSQFRKFGIKVAELVATMRPIGVDAVRKRVA</sequence>
<keyword evidence="1" id="KW-0812">Transmembrane</keyword>
<name>A0A0U1NKW0_9RHOB</name>
<evidence type="ECO:0000256" key="1">
    <source>
        <dbReference type="SAM" id="Phobius"/>
    </source>
</evidence>
<dbReference type="Pfam" id="PF12915">
    <property type="entry name" value="DUF3833"/>
    <property type="match status" value="1"/>
</dbReference>
<dbReference type="STRING" id="282199.GCA_001049735_01400"/>
<evidence type="ECO:0000313" key="2">
    <source>
        <dbReference type="EMBL" id="CRK75357.1"/>
    </source>
</evidence>
<dbReference type="Proteomes" id="UP000048949">
    <property type="component" value="Unassembled WGS sequence"/>
</dbReference>
<dbReference type="RefSeq" id="WP_048598736.1">
    <property type="nucleotide sequence ID" value="NZ_CBFHGK010000002.1"/>
</dbReference>
<protein>
    <recommendedName>
        <fullName evidence="4">DUF3833 domain-containing protein</fullName>
    </recommendedName>
</protein>
<dbReference type="EMBL" id="CVQV01000005">
    <property type="protein sequence ID" value="CRK75357.1"/>
    <property type="molecule type" value="Genomic_DNA"/>
</dbReference>
<accession>A0A0U1NKW0</accession>
<evidence type="ECO:0008006" key="4">
    <source>
        <dbReference type="Google" id="ProtNLM"/>
    </source>
</evidence>
<feature type="transmembrane region" description="Helical" evidence="1">
    <location>
        <begin position="6"/>
        <end position="24"/>
    </location>
</feature>
<evidence type="ECO:0000313" key="3">
    <source>
        <dbReference type="Proteomes" id="UP000048949"/>
    </source>
</evidence>
<keyword evidence="1" id="KW-1133">Transmembrane helix</keyword>
<dbReference type="InterPro" id="IPR024409">
    <property type="entry name" value="DUF3833"/>
</dbReference>
<keyword evidence="3" id="KW-1185">Reference proteome</keyword>
<keyword evidence="1" id="KW-0472">Membrane</keyword>